<dbReference type="InterPro" id="IPR002347">
    <property type="entry name" value="SDR_fam"/>
</dbReference>
<dbReference type="AlphaFoldDB" id="A0A5N1J8B2"/>
<dbReference type="CDD" id="cd05233">
    <property type="entry name" value="SDR_c"/>
    <property type="match status" value="1"/>
</dbReference>
<name>A0A5N1J8B2_9BACT</name>
<evidence type="ECO:0000256" key="3">
    <source>
        <dbReference type="RuleBase" id="RU000363"/>
    </source>
</evidence>
<comment type="caution">
    <text evidence="4">The sequence shown here is derived from an EMBL/GenBank/DDBJ whole genome shotgun (WGS) entry which is preliminary data.</text>
</comment>
<dbReference type="InterPro" id="IPR036291">
    <property type="entry name" value="NAD(P)-bd_dom_sf"/>
</dbReference>
<sequence>MTSNQTVLITGASSGIGFELARCFARNGFRLVMVAHFPGKLEEAAQRLRNEFPDAELITFPCDLSVPGSPEQVFTETQRRQLDIDILVNDAGFGEHGFFAQTNLKKELEMIQLNVASLTHLTKLYLPFMLNRGSGKILQVSSEAAFMPIPLLAVYAATKAYVLSLSESLQNELKGTGVSLTVLCPAATATNFFKVANMENTRVAQGDLDSPVEVAKAAYEGLMKGEARVLPTMKAKMHVAQGIAMPDSMMAEQMRKQMEDIQ</sequence>
<accession>A0A5N1J8B2</accession>
<dbReference type="PRINTS" id="PR00081">
    <property type="entry name" value="GDHRDH"/>
</dbReference>
<dbReference type="SUPFAM" id="SSF51735">
    <property type="entry name" value="NAD(P)-binding Rossmann-fold domains"/>
    <property type="match status" value="1"/>
</dbReference>
<dbReference type="EMBL" id="VTWT01000002">
    <property type="protein sequence ID" value="KAA9340911.1"/>
    <property type="molecule type" value="Genomic_DNA"/>
</dbReference>
<dbReference type="RefSeq" id="WP_150902838.1">
    <property type="nucleotide sequence ID" value="NZ_VTWT01000002.1"/>
</dbReference>
<organism evidence="4 5">
    <name type="scientific">Adhaeribacter soli</name>
    <dbReference type="NCBI Taxonomy" id="2607655"/>
    <lineage>
        <taxon>Bacteria</taxon>
        <taxon>Pseudomonadati</taxon>
        <taxon>Bacteroidota</taxon>
        <taxon>Cytophagia</taxon>
        <taxon>Cytophagales</taxon>
        <taxon>Hymenobacteraceae</taxon>
        <taxon>Adhaeribacter</taxon>
    </lineage>
</organism>
<protein>
    <submittedName>
        <fullName evidence="4">SDR family oxidoreductase</fullName>
    </submittedName>
</protein>
<comment type="similarity">
    <text evidence="1 3">Belongs to the short-chain dehydrogenases/reductases (SDR) family.</text>
</comment>
<dbReference type="PANTHER" id="PTHR44196">
    <property type="entry name" value="DEHYDROGENASE/REDUCTASE SDR FAMILY MEMBER 7B"/>
    <property type="match status" value="1"/>
</dbReference>
<dbReference type="PANTHER" id="PTHR44196:SF2">
    <property type="entry name" value="SHORT-CHAIN DEHYDROGENASE-RELATED"/>
    <property type="match status" value="1"/>
</dbReference>
<keyword evidence="5" id="KW-1185">Reference proteome</keyword>
<dbReference type="GO" id="GO:0016491">
    <property type="term" value="F:oxidoreductase activity"/>
    <property type="evidence" value="ECO:0007669"/>
    <property type="project" value="UniProtKB-KW"/>
</dbReference>
<evidence type="ECO:0000313" key="5">
    <source>
        <dbReference type="Proteomes" id="UP000326570"/>
    </source>
</evidence>
<dbReference type="PROSITE" id="PS00061">
    <property type="entry name" value="ADH_SHORT"/>
    <property type="match status" value="1"/>
</dbReference>
<evidence type="ECO:0000313" key="4">
    <source>
        <dbReference type="EMBL" id="KAA9340911.1"/>
    </source>
</evidence>
<gene>
    <name evidence="4" type="ORF">F0P94_05655</name>
</gene>
<dbReference type="InterPro" id="IPR020904">
    <property type="entry name" value="Sc_DH/Rdtase_CS"/>
</dbReference>
<dbReference type="PIRSF" id="PIRSF000126">
    <property type="entry name" value="11-beta-HSD1"/>
    <property type="match status" value="1"/>
</dbReference>
<dbReference type="PRINTS" id="PR00080">
    <property type="entry name" value="SDRFAMILY"/>
</dbReference>
<dbReference type="GO" id="GO:0016020">
    <property type="term" value="C:membrane"/>
    <property type="evidence" value="ECO:0007669"/>
    <property type="project" value="TreeGrafter"/>
</dbReference>
<evidence type="ECO:0000256" key="1">
    <source>
        <dbReference type="ARBA" id="ARBA00006484"/>
    </source>
</evidence>
<evidence type="ECO:0000256" key="2">
    <source>
        <dbReference type="ARBA" id="ARBA00023002"/>
    </source>
</evidence>
<dbReference type="Proteomes" id="UP000326570">
    <property type="component" value="Unassembled WGS sequence"/>
</dbReference>
<proteinExistence type="inferred from homology"/>
<reference evidence="4 5" key="1">
    <citation type="submission" date="2019-09" db="EMBL/GenBank/DDBJ databases">
        <title>Genome sequence of Adhaeribacter sp. M2.</title>
        <authorList>
            <person name="Srinivasan S."/>
        </authorList>
    </citation>
    <scope>NUCLEOTIDE SEQUENCE [LARGE SCALE GENOMIC DNA]</scope>
    <source>
        <strain evidence="4 5">M2</strain>
    </source>
</reference>
<keyword evidence="2" id="KW-0560">Oxidoreductase</keyword>
<dbReference type="Pfam" id="PF00106">
    <property type="entry name" value="adh_short"/>
    <property type="match status" value="1"/>
</dbReference>
<dbReference type="Gene3D" id="3.40.50.720">
    <property type="entry name" value="NAD(P)-binding Rossmann-like Domain"/>
    <property type="match status" value="1"/>
</dbReference>